<dbReference type="Gene3D" id="3.40.50.720">
    <property type="entry name" value="NAD(P)-binding Rossmann-like Domain"/>
    <property type="match status" value="1"/>
</dbReference>
<keyword evidence="2" id="KW-0560">Oxidoreductase</keyword>
<dbReference type="PRINTS" id="PR00081">
    <property type="entry name" value="GDHRDH"/>
</dbReference>
<evidence type="ECO:0000256" key="2">
    <source>
        <dbReference type="ARBA" id="ARBA00023002"/>
    </source>
</evidence>
<keyword evidence="4" id="KW-1185">Reference proteome</keyword>
<dbReference type="SUPFAM" id="SSF51735">
    <property type="entry name" value="NAD(P)-binding Rossmann-fold domains"/>
    <property type="match status" value="1"/>
</dbReference>
<dbReference type="Pfam" id="PF13561">
    <property type="entry name" value="adh_short_C2"/>
    <property type="match status" value="1"/>
</dbReference>
<dbReference type="RefSeq" id="WP_345736974.1">
    <property type="nucleotide sequence ID" value="NZ_BAABIA010000005.1"/>
</dbReference>
<name>A0ABP9PCX3_9BACT</name>
<evidence type="ECO:0000313" key="3">
    <source>
        <dbReference type="EMBL" id="GAA5142230.1"/>
    </source>
</evidence>
<dbReference type="NCBIfam" id="NF004203">
    <property type="entry name" value="PRK05653.2-4"/>
    <property type="match status" value="1"/>
</dbReference>
<comment type="similarity">
    <text evidence="1">Belongs to the short-chain dehydrogenases/reductases (SDR) family.</text>
</comment>
<evidence type="ECO:0000313" key="4">
    <source>
        <dbReference type="Proteomes" id="UP001499852"/>
    </source>
</evidence>
<reference evidence="4" key="1">
    <citation type="journal article" date="2019" name="Int. J. Syst. Evol. Microbiol.">
        <title>The Global Catalogue of Microorganisms (GCM) 10K type strain sequencing project: providing services to taxonomists for standard genome sequencing and annotation.</title>
        <authorList>
            <consortium name="The Broad Institute Genomics Platform"/>
            <consortium name="The Broad Institute Genome Sequencing Center for Infectious Disease"/>
            <person name="Wu L."/>
            <person name="Ma J."/>
        </authorList>
    </citation>
    <scope>NUCLEOTIDE SEQUENCE [LARGE SCALE GENOMIC DNA]</scope>
    <source>
        <strain evidence="4">JCM 18053</strain>
    </source>
</reference>
<dbReference type="PRINTS" id="PR00080">
    <property type="entry name" value="SDRFAMILY"/>
</dbReference>
<dbReference type="InterPro" id="IPR002347">
    <property type="entry name" value="SDR_fam"/>
</dbReference>
<dbReference type="PANTHER" id="PTHR24321">
    <property type="entry name" value="DEHYDROGENASES, SHORT CHAIN"/>
    <property type="match status" value="1"/>
</dbReference>
<proteinExistence type="inferred from homology"/>
<dbReference type="Proteomes" id="UP001499852">
    <property type="component" value="Unassembled WGS sequence"/>
</dbReference>
<dbReference type="EMBL" id="BAABIA010000005">
    <property type="protein sequence ID" value="GAA5142230.1"/>
    <property type="molecule type" value="Genomic_DNA"/>
</dbReference>
<dbReference type="PANTHER" id="PTHR24321:SF15">
    <property type="entry name" value="OXIDOREDUCTASE UCPA"/>
    <property type="match status" value="1"/>
</dbReference>
<dbReference type="CDD" id="cd05233">
    <property type="entry name" value="SDR_c"/>
    <property type="match status" value="1"/>
</dbReference>
<sequence>MDIPPESLKGKTALVTGAGSGIGEASALALARAGAAVALVGTTAEKLEETAEKIRQAGGQALVLAADVAKASDMQGVAAACKESWGRLDIVHHNAGTNGVWAPFAELEESEWDATLNINLKGTFLSLKHCFPLLSPQGGSVIVTSSVNGNRIFSNAGASAYACSKAAQLALVKMLALEWAQHRIRVNVICPGSIDTAIHQETEERNLDSIRVPVKFPEGSIPLKKGQSGTVEEVAQLVWFLASDLSSHITGTEIYIDGAQSLIEG</sequence>
<organism evidence="3 4">
    <name type="scientific">Prosthecobacter algae</name>
    <dbReference type="NCBI Taxonomy" id="1144682"/>
    <lineage>
        <taxon>Bacteria</taxon>
        <taxon>Pseudomonadati</taxon>
        <taxon>Verrucomicrobiota</taxon>
        <taxon>Verrucomicrobiia</taxon>
        <taxon>Verrucomicrobiales</taxon>
        <taxon>Verrucomicrobiaceae</taxon>
        <taxon>Prosthecobacter</taxon>
    </lineage>
</organism>
<gene>
    <name evidence="3" type="ORF">GCM10023213_27790</name>
</gene>
<dbReference type="InterPro" id="IPR036291">
    <property type="entry name" value="NAD(P)-bd_dom_sf"/>
</dbReference>
<comment type="caution">
    <text evidence="3">The sequence shown here is derived from an EMBL/GenBank/DDBJ whole genome shotgun (WGS) entry which is preliminary data.</text>
</comment>
<evidence type="ECO:0000256" key="1">
    <source>
        <dbReference type="ARBA" id="ARBA00006484"/>
    </source>
</evidence>
<protein>
    <submittedName>
        <fullName evidence="3">SDR family NAD(P)-dependent oxidoreductase</fullName>
    </submittedName>
</protein>
<accession>A0ABP9PCX3</accession>